<dbReference type="EMBL" id="ACBY02000029">
    <property type="protein sequence ID" value="EFB75338.1"/>
    <property type="molecule type" value="Genomic_DNA"/>
</dbReference>
<keyword evidence="2" id="KW-1185">Reference proteome</keyword>
<accession>D1PPZ1</accession>
<dbReference type="STRING" id="411471.SUBVAR_06459"/>
<dbReference type="HOGENOM" id="CLU_2977565_0_0_9"/>
<gene>
    <name evidence="1" type="ORF">SUBVAR_06459</name>
</gene>
<organism evidence="1 2">
    <name type="scientific">Subdoligranulum variabile DSM 15176</name>
    <dbReference type="NCBI Taxonomy" id="411471"/>
    <lineage>
        <taxon>Bacteria</taxon>
        <taxon>Bacillati</taxon>
        <taxon>Bacillota</taxon>
        <taxon>Clostridia</taxon>
        <taxon>Eubacteriales</taxon>
        <taxon>Oscillospiraceae</taxon>
        <taxon>Subdoligranulum</taxon>
    </lineage>
</organism>
<sequence>MDVYSPRVWMSWMKGGLFPIVAKKGDGRKQGFPAENRRMAGQTGTSPILACIFPPGGL</sequence>
<proteinExistence type="predicted"/>
<reference evidence="1" key="1">
    <citation type="submission" date="2009-12" db="EMBL/GenBank/DDBJ databases">
        <authorList>
            <person name="Weinstock G."/>
            <person name="Sodergren E."/>
            <person name="Clifton S."/>
            <person name="Fulton L."/>
            <person name="Fulton B."/>
            <person name="Courtney L."/>
            <person name="Fronick C."/>
            <person name="Harrison M."/>
            <person name="Strong C."/>
            <person name="Farmer C."/>
            <person name="Delahaunty K."/>
            <person name="Markovic C."/>
            <person name="Hall O."/>
            <person name="Minx P."/>
            <person name="Tomlinson C."/>
            <person name="Mitreva M."/>
            <person name="Nelson J."/>
            <person name="Hou S."/>
            <person name="Wollam A."/>
            <person name="Pepin K.H."/>
            <person name="Johnson M."/>
            <person name="Bhonagiri V."/>
            <person name="Nash W.E."/>
            <person name="Warren W."/>
            <person name="Chinwalla A."/>
            <person name="Mardis E.R."/>
            <person name="Wilson R.K."/>
        </authorList>
    </citation>
    <scope>NUCLEOTIDE SEQUENCE [LARGE SCALE GENOMIC DNA]</scope>
    <source>
        <strain evidence="1">DSM 15176</strain>
    </source>
</reference>
<comment type="caution">
    <text evidence="1">The sequence shown here is derived from an EMBL/GenBank/DDBJ whole genome shotgun (WGS) entry which is preliminary data.</text>
</comment>
<evidence type="ECO:0000313" key="1">
    <source>
        <dbReference type="EMBL" id="EFB75338.1"/>
    </source>
</evidence>
<protein>
    <submittedName>
        <fullName evidence="1">Uncharacterized protein</fullName>
    </submittedName>
</protein>
<evidence type="ECO:0000313" key="2">
    <source>
        <dbReference type="Proteomes" id="UP000003438"/>
    </source>
</evidence>
<name>D1PPZ1_9FIRM</name>
<dbReference type="Proteomes" id="UP000003438">
    <property type="component" value="Unassembled WGS sequence"/>
</dbReference>
<dbReference type="AlphaFoldDB" id="D1PPZ1"/>